<evidence type="ECO:0000256" key="9">
    <source>
        <dbReference type="SAM" id="Phobius"/>
    </source>
</evidence>
<evidence type="ECO:0000259" key="12">
    <source>
        <dbReference type="Pfam" id="PF19425"/>
    </source>
</evidence>
<evidence type="ECO:0000256" key="8">
    <source>
        <dbReference type="ARBA" id="ARBA00060568"/>
    </source>
</evidence>
<evidence type="ECO:0000256" key="6">
    <source>
        <dbReference type="ARBA" id="ARBA00022833"/>
    </source>
</evidence>
<dbReference type="InterPro" id="IPR016047">
    <property type="entry name" value="M23ase_b-sheet_dom"/>
</dbReference>
<dbReference type="GO" id="GO:0042834">
    <property type="term" value="F:peptidoglycan binding"/>
    <property type="evidence" value="ECO:0007669"/>
    <property type="project" value="InterPro"/>
</dbReference>
<evidence type="ECO:0000313" key="13">
    <source>
        <dbReference type="EMBL" id="PQJ66029.1"/>
    </source>
</evidence>
<dbReference type="GO" id="GO:0046872">
    <property type="term" value="F:metal ion binding"/>
    <property type="evidence" value="ECO:0007669"/>
    <property type="project" value="UniProtKB-KW"/>
</dbReference>
<evidence type="ECO:0000256" key="3">
    <source>
        <dbReference type="ARBA" id="ARBA00022670"/>
    </source>
</evidence>
<sequence length="434" mass="48392">MKGTSSPRFPRKNIFFIILIGIAMLGLAIMPSSQQETASHVERKFKIGTPYPIAIATASVTPLSGKGKTDELTWKKHVIESGESLAIAFDNIGLDGKTLHSLINTDANTKQLERLRPGNILKFGFNKEGKLVELRQPRNHLETLIVRHDGNTFSSEMDKKEIETHTNFSHATIETSFWSAADKAGLTANQIMEIAALFGWDIDFALDIRAGDKFEVLFEQHYLDGNPVDRGEILAATFTNMGQTFTAVRNNDGKYYDKDGLAMRKAFLRSPVNFRYVSSNFNPRRLHPVTGKVKPHRGTDYVAPVGTPIWAAGDGVVLESAYNKYNGNYVFIKHSAKYVTKYLHLTKRMVKKGQRVKQGDTVGTLGGTGRVTGPHLHYEFLVNGQHKNPRTVDLPQANSLSGNEQVTFKKQAKQQLEHIQQLSTLVANNDILLN</sequence>
<comment type="subcellular location">
    <subcellularLocation>
        <location evidence="2">Cell envelope</location>
    </subcellularLocation>
</comment>
<proteinExistence type="predicted"/>
<dbReference type="InterPro" id="IPR050570">
    <property type="entry name" value="Cell_wall_metabolism_enzyme"/>
</dbReference>
<evidence type="ECO:0000256" key="5">
    <source>
        <dbReference type="ARBA" id="ARBA00022801"/>
    </source>
</evidence>
<accession>A0A2S7VV87</accession>
<gene>
    <name evidence="13" type="ORF">BTO08_00620</name>
</gene>
<dbReference type="Proteomes" id="UP000238730">
    <property type="component" value="Unassembled WGS sequence"/>
</dbReference>
<reference evidence="13 14" key="1">
    <citation type="submission" date="2016-12" db="EMBL/GenBank/DDBJ databases">
        <title>Diversity of luminous bacteria.</title>
        <authorList>
            <person name="Yoshizawa S."/>
            <person name="Kogure K."/>
        </authorList>
    </citation>
    <scope>NUCLEOTIDE SEQUENCE [LARGE SCALE GENOMIC DNA]</scope>
    <source>
        <strain evidence="13 14">LC1-200</strain>
    </source>
</reference>
<comment type="pathway">
    <text evidence="8">Cell wall degradation; peptidoglycan degradation.</text>
</comment>
<dbReference type="InterPro" id="IPR007340">
    <property type="entry name" value="LysM_Opacity-associatedA"/>
</dbReference>
<organism evidence="13 14">
    <name type="scientific">Photobacterium angustum</name>
    <dbReference type="NCBI Taxonomy" id="661"/>
    <lineage>
        <taxon>Bacteria</taxon>
        <taxon>Pseudomonadati</taxon>
        <taxon>Pseudomonadota</taxon>
        <taxon>Gammaproteobacteria</taxon>
        <taxon>Vibrionales</taxon>
        <taxon>Vibrionaceae</taxon>
        <taxon>Photobacterium</taxon>
    </lineage>
</organism>
<dbReference type="Pfam" id="PF01551">
    <property type="entry name" value="Peptidase_M23"/>
    <property type="match status" value="1"/>
</dbReference>
<keyword evidence="7" id="KW-0482">Metalloprotease</keyword>
<dbReference type="AlphaFoldDB" id="A0A2S7VV87"/>
<dbReference type="Pfam" id="PF04225">
    <property type="entry name" value="LysM_OapA"/>
    <property type="match status" value="1"/>
</dbReference>
<dbReference type="InterPro" id="IPR011055">
    <property type="entry name" value="Dup_hybrid_motif"/>
</dbReference>
<comment type="cofactor">
    <cofactor evidence="1">
        <name>Zn(2+)</name>
        <dbReference type="ChEBI" id="CHEBI:29105"/>
    </cofactor>
</comment>
<feature type="domain" description="M23ase beta-sheet core" evidence="10">
    <location>
        <begin position="295"/>
        <end position="389"/>
    </location>
</feature>
<evidence type="ECO:0000256" key="7">
    <source>
        <dbReference type="ARBA" id="ARBA00023049"/>
    </source>
</evidence>
<feature type="transmembrane region" description="Helical" evidence="9">
    <location>
        <begin position="12"/>
        <end position="30"/>
    </location>
</feature>
<comment type="caution">
    <text evidence="13">The sequence shown here is derived from an EMBL/GenBank/DDBJ whole genome shotgun (WGS) entry which is preliminary data.</text>
</comment>
<dbReference type="Gene3D" id="2.70.70.10">
    <property type="entry name" value="Glucose Permease (Domain IIA)"/>
    <property type="match status" value="1"/>
</dbReference>
<dbReference type="GO" id="GO:0004222">
    <property type="term" value="F:metalloendopeptidase activity"/>
    <property type="evidence" value="ECO:0007669"/>
    <property type="project" value="TreeGrafter"/>
</dbReference>
<dbReference type="PANTHER" id="PTHR21666">
    <property type="entry name" value="PEPTIDASE-RELATED"/>
    <property type="match status" value="1"/>
</dbReference>
<evidence type="ECO:0000256" key="1">
    <source>
        <dbReference type="ARBA" id="ARBA00001947"/>
    </source>
</evidence>
<dbReference type="Gene3D" id="3.10.450.350">
    <property type="match status" value="2"/>
</dbReference>
<evidence type="ECO:0000259" key="11">
    <source>
        <dbReference type="Pfam" id="PF04225"/>
    </source>
</evidence>
<protein>
    <submittedName>
        <fullName evidence="13">Peptidase M23</fullName>
    </submittedName>
</protein>
<dbReference type="InterPro" id="IPR045834">
    <property type="entry name" value="Csd3_N2"/>
</dbReference>
<dbReference type="EMBL" id="MSCJ01000001">
    <property type="protein sequence ID" value="PQJ66029.1"/>
    <property type="molecule type" value="Genomic_DNA"/>
</dbReference>
<keyword evidence="3" id="KW-0645">Protease</keyword>
<evidence type="ECO:0000259" key="10">
    <source>
        <dbReference type="Pfam" id="PF01551"/>
    </source>
</evidence>
<evidence type="ECO:0000256" key="4">
    <source>
        <dbReference type="ARBA" id="ARBA00022723"/>
    </source>
</evidence>
<dbReference type="GO" id="GO:0006508">
    <property type="term" value="P:proteolysis"/>
    <property type="evidence" value="ECO:0007669"/>
    <property type="project" value="UniProtKB-KW"/>
</dbReference>
<dbReference type="FunFam" id="2.70.70.10:FF:000002">
    <property type="entry name" value="Murein DD-endopeptidase MepM"/>
    <property type="match status" value="1"/>
</dbReference>
<feature type="domain" description="Csd3-like second N-terminal" evidence="12">
    <location>
        <begin position="169"/>
        <end position="283"/>
    </location>
</feature>
<keyword evidence="9" id="KW-0812">Transmembrane</keyword>
<evidence type="ECO:0000256" key="2">
    <source>
        <dbReference type="ARBA" id="ARBA00004196"/>
    </source>
</evidence>
<keyword evidence="9" id="KW-1133">Transmembrane helix</keyword>
<dbReference type="Pfam" id="PF19425">
    <property type="entry name" value="Csd3_N2"/>
    <property type="match status" value="1"/>
</dbReference>
<dbReference type="CDD" id="cd12797">
    <property type="entry name" value="M23_peptidase"/>
    <property type="match status" value="1"/>
</dbReference>
<keyword evidence="9" id="KW-0472">Membrane</keyword>
<keyword evidence="5" id="KW-0378">Hydrolase</keyword>
<keyword evidence="6" id="KW-0862">Zinc</keyword>
<dbReference type="PANTHER" id="PTHR21666:SF288">
    <property type="entry name" value="CELL DIVISION PROTEIN YTFB"/>
    <property type="match status" value="1"/>
</dbReference>
<dbReference type="GO" id="GO:0030313">
    <property type="term" value="C:cell envelope"/>
    <property type="evidence" value="ECO:0007669"/>
    <property type="project" value="UniProtKB-SubCell"/>
</dbReference>
<dbReference type="SUPFAM" id="SSF51261">
    <property type="entry name" value="Duplicated hybrid motif"/>
    <property type="match status" value="1"/>
</dbReference>
<evidence type="ECO:0000313" key="14">
    <source>
        <dbReference type="Proteomes" id="UP000238730"/>
    </source>
</evidence>
<feature type="domain" description="Opacity-associated protein A LysM-like" evidence="11">
    <location>
        <begin position="74"/>
        <end position="150"/>
    </location>
</feature>
<keyword evidence="4" id="KW-0479">Metal-binding</keyword>
<name>A0A2S7VV87_PHOAN</name>